<evidence type="ECO:0000256" key="2">
    <source>
        <dbReference type="ARBA" id="ARBA00006228"/>
    </source>
</evidence>
<organism evidence="8 9">
    <name type="scientific">Aureimonas populi</name>
    <dbReference type="NCBI Taxonomy" id="1701758"/>
    <lineage>
        <taxon>Bacteria</taxon>
        <taxon>Pseudomonadati</taxon>
        <taxon>Pseudomonadota</taxon>
        <taxon>Alphaproteobacteria</taxon>
        <taxon>Hyphomicrobiales</taxon>
        <taxon>Aurantimonadaceae</taxon>
        <taxon>Aureimonas</taxon>
    </lineage>
</organism>
<feature type="transmembrane region" description="Helical" evidence="7">
    <location>
        <begin position="59"/>
        <end position="80"/>
    </location>
</feature>
<evidence type="ECO:0000256" key="7">
    <source>
        <dbReference type="SAM" id="Phobius"/>
    </source>
</evidence>
<protein>
    <submittedName>
        <fullName evidence="8">Na+/H+ antiporter subunit E</fullName>
    </submittedName>
</protein>
<proteinExistence type="inferred from homology"/>
<keyword evidence="3" id="KW-1003">Cell membrane</keyword>
<comment type="similarity">
    <text evidence="2">Belongs to the CPA3 antiporters (TC 2.A.63) subunit E family.</text>
</comment>
<dbReference type="InterPro" id="IPR002758">
    <property type="entry name" value="Cation_antiport_E"/>
</dbReference>
<keyword evidence="6 7" id="KW-0472">Membrane</keyword>
<dbReference type="PANTHER" id="PTHR34584:SF1">
    <property type="entry name" value="NA(+)_H(+) ANTIPORTER SUBUNIT E1"/>
    <property type="match status" value="1"/>
</dbReference>
<dbReference type="NCBIfam" id="NF006519">
    <property type="entry name" value="PRK08965.1-3"/>
    <property type="match status" value="1"/>
</dbReference>
<sequence>MNLFVVNIVLALVWVIVTATFSLTNLAFGFVLAAMVLFLIREQIGTGGYLTRGVKVFQLLAFLIAEIAVSAVKVAGAVLRPGHELKPGVFSYRLMVDRDFEIACLANLIGLTPGSLVFDISEDRTTLYIHALDCSDPDAERRRIAQGFERRLLEALR</sequence>
<keyword evidence="4 7" id="KW-0812">Transmembrane</keyword>
<accession>A0ABW5CIJ6</accession>
<keyword evidence="9" id="KW-1185">Reference proteome</keyword>
<evidence type="ECO:0000256" key="3">
    <source>
        <dbReference type="ARBA" id="ARBA00022475"/>
    </source>
</evidence>
<dbReference type="RefSeq" id="WP_209735676.1">
    <property type="nucleotide sequence ID" value="NZ_CP072611.1"/>
</dbReference>
<evidence type="ECO:0000256" key="5">
    <source>
        <dbReference type="ARBA" id="ARBA00022989"/>
    </source>
</evidence>
<dbReference type="PANTHER" id="PTHR34584">
    <property type="entry name" value="NA(+)/H(+) ANTIPORTER SUBUNIT E1"/>
    <property type="match status" value="1"/>
</dbReference>
<reference evidence="9" key="1">
    <citation type="journal article" date="2019" name="Int. J. Syst. Evol. Microbiol.">
        <title>The Global Catalogue of Microorganisms (GCM) 10K type strain sequencing project: providing services to taxonomists for standard genome sequencing and annotation.</title>
        <authorList>
            <consortium name="The Broad Institute Genomics Platform"/>
            <consortium name="The Broad Institute Genome Sequencing Center for Infectious Disease"/>
            <person name="Wu L."/>
            <person name="Ma J."/>
        </authorList>
    </citation>
    <scope>NUCLEOTIDE SEQUENCE [LARGE SCALE GENOMIC DNA]</scope>
    <source>
        <strain evidence="9">ZS-35-S2</strain>
    </source>
</reference>
<dbReference type="Pfam" id="PF01899">
    <property type="entry name" value="MNHE"/>
    <property type="match status" value="1"/>
</dbReference>
<gene>
    <name evidence="8" type="ORF">ACFSKQ_02750</name>
</gene>
<evidence type="ECO:0000256" key="4">
    <source>
        <dbReference type="ARBA" id="ARBA00022692"/>
    </source>
</evidence>
<name>A0ABW5CIJ6_9HYPH</name>
<evidence type="ECO:0000313" key="8">
    <source>
        <dbReference type="EMBL" id="MFD2236382.1"/>
    </source>
</evidence>
<dbReference type="EMBL" id="JBHUIJ010000002">
    <property type="protein sequence ID" value="MFD2236382.1"/>
    <property type="molecule type" value="Genomic_DNA"/>
</dbReference>
<comment type="caution">
    <text evidence="8">The sequence shown here is derived from an EMBL/GenBank/DDBJ whole genome shotgun (WGS) entry which is preliminary data.</text>
</comment>
<dbReference type="PIRSF" id="PIRSF019239">
    <property type="entry name" value="MrpE"/>
    <property type="match status" value="1"/>
</dbReference>
<evidence type="ECO:0000256" key="6">
    <source>
        <dbReference type="ARBA" id="ARBA00023136"/>
    </source>
</evidence>
<feature type="transmembrane region" description="Helical" evidence="7">
    <location>
        <begin position="12"/>
        <end position="39"/>
    </location>
</feature>
<evidence type="ECO:0000256" key="1">
    <source>
        <dbReference type="ARBA" id="ARBA00004651"/>
    </source>
</evidence>
<keyword evidence="5 7" id="KW-1133">Transmembrane helix</keyword>
<evidence type="ECO:0000313" key="9">
    <source>
        <dbReference type="Proteomes" id="UP001597371"/>
    </source>
</evidence>
<comment type="subcellular location">
    <subcellularLocation>
        <location evidence="1">Cell membrane</location>
        <topology evidence="1">Multi-pass membrane protein</topology>
    </subcellularLocation>
</comment>
<dbReference type="Proteomes" id="UP001597371">
    <property type="component" value="Unassembled WGS sequence"/>
</dbReference>